<dbReference type="Pfam" id="PF20736">
    <property type="entry name" value="Glyco_hydro127M"/>
    <property type="match status" value="1"/>
</dbReference>
<dbReference type="Pfam" id="PF07944">
    <property type="entry name" value="Beta-AFase-like_GH127_cat"/>
    <property type="match status" value="1"/>
</dbReference>
<comment type="caution">
    <text evidence="4">The sequence shown here is derived from an EMBL/GenBank/DDBJ whole genome shotgun (WGS) entry which is preliminary data.</text>
</comment>
<evidence type="ECO:0000313" key="4">
    <source>
        <dbReference type="EMBL" id="KAA6333876.1"/>
    </source>
</evidence>
<protein>
    <submittedName>
        <fullName evidence="4">Non-reducing end beta-L-arabinofuranosidase</fullName>
        <ecNumber evidence="4">3.2.1.185</ecNumber>
    </submittedName>
</protein>
<dbReference type="InterPro" id="IPR012878">
    <property type="entry name" value="Beta-AFase-like_GH127_cat"/>
</dbReference>
<keyword evidence="4" id="KW-0378">Hydrolase</keyword>
<accession>A0A5J4RIC0</accession>
<dbReference type="InterPro" id="IPR049046">
    <property type="entry name" value="Beta-AFase-like_GH127_middle"/>
</dbReference>
<dbReference type="InterPro" id="IPR008979">
    <property type="entry name" value="Galactose-bd-like_sf"/>
</dbReference>
<evidence type="ECO:0000259" key="1">
    <source>
        <dbReference type="Pfam" id="PF00754"/>
    </source>
</evidence>
<dbReference type="InterPro" id="IPR000421">
    <property type="entry name" value="FA58C"/>
</dbReference>
<keyword evidence="4" id="KW-0326">Glycosidase</keyword>
<evidence type="ECO:0000259" key="2">
    <source>
        <dbReference type="Pfam" id="PF07944"/>
    </source>
</evidence>
<feature type="domain" description="Non-reducing end beta-L-arabinofuranosidase-like GH127 catalytic" evidence="2">
    <location>
        <begin position="231"/>
        <end position="586"/>
    </location>
</feature>
<sequence>MKSKITYLVAVITMLQVATTFAQVTDLKGGPLGIERVAGRTHNPAYKSVVSDSPQATGWIQVDLGKSYPIDLVKLYPYVHDHWDVFTRPGFPLRFKIEVAGNEAFTNPRLVFDHTKADYAETVTEKIDSYKPLRPVSGRYVRLTVTKMQNNKDKYYFDLWRFEVISAGKDVAEGRTLFDSASGYLGKHVLLRPQRPLGEGVVFDHPEQVTPPNTWKPVEAALRTPQGGVTVDGLFGQVIDRNTNYLLKSFTVNDMIRDFRKRVGKPVPEKKDRDYEQAWVTILGGSLAGRYMMGAGNQLRWKEDAELRKGMNQIVDAIDDCAEPNGYIMGFPERNILFCETGGYSRSWLTQGLIEAGIAGNDKAFPLLRRFYDWFNTNPYLPELLQRGGFGIQGTIGSTRTYVNTPIGVPADIQTIQRYYQLNFWLDQLADRDPDAIWQYPYDRSHCYLIVALNAYMDMYMATGDKKYLDAVSGGWDIYHDYFEHVGGSIAISEMYPYPPKSYLLHAGTGELCGSSFWTFLNQQFRVIYPDEEKYVNEIEKSIYNVGIANQKDDGKIRYHARLINKKDAAGDGNTCCEGQGTRLLGALPEFIYKIAADGLYVDLYNESSIIWEQDGQSLSLHMHSNFPDKPEVKLHIALKKNMQSKIRIRVPSWASSAMDIWVNGKKAASGTPGSYVMLNRVWKNNDEIRFTLPIDFRLTKYTGIADNFQGKEAYALEYGPLLMAVTGNSIENGCVNLSLTTTELTSQLKPIAGKPLHFAISDENNALEYMPYYKVNEEKFTCYPFFK</sequence>
<name>A0A5J4RIC0_9ZZZZ</name>
<dbReference type="Pfam" id="PF00754">
    <property type="entry name" value="F5_F8_type_C"/>
    <property type="match status" value="1"/>
</dbReference>
<dbReference type="EC" id="3.2.1.185" evidence="4"/>
<feature type="domain" description="Non-reducing end beta-L-arabinofuranosidase-like GH127 middle" evidence="3">
    <location>
        <begin position="600"/>
        <end position="695"/>
    </location>
</feature>
<dbReference type="AlphaFoldDB" id="A0A5J4RIC0"/>
<gene>
    <name evidence="4" type="ORF">EZS27_017762</name>
</gene>
<dbReference type="GO" id="GO:0102478">
    <property type="term" value="F:beta-L-arabinofuranosidase activity"/>
    <property type="evidence" value="ECO:0007669"/>
    <property type="project" value="UniProtKB-EC"/>
</dbReference>
<organism evidence="4">
    <name type="scientific">termite gut metagenome</name>
    <dbReference type="NCBI Taxonomy" id="433724"/>
    <lineage>
        <taxon>unclassified sequences</taxon>
        <taxon>metagenomes</taxon>
        <taxon>organismal metagenomes</taxon>
    </lineage>
</organism>
<dbReference type="Gene3D" id="2.60.120.260">
    <property type="entry name" value="Galactose-binding domain-like"/>
    <property type="match status" value="1"/>
</dbReference>
<reference evidence="4" key="1">
    <citation type="submission" date="2019-03" db="EMBL/GenBank/DDBJ databases">
        <title>Single cell metagenomics reveals metabolic interactions within the superorganism composed of flagellate Streblomastix strix and complex community of Bacteroidetes bacteria on its surface.</title>
        <authorList>
            <person name="Treitli S.C."/>
            <person name="Kolisko M."/>
            <person name="Husnik F."/>
            <person name="Keeling P."/>
            <person name="Hampl V."/>
        </authorList>
    </citation>
    <scope>NUCLEOTIDE SEQUENCE</scope>
    <source>
        <strain evidence="4">STM</strain>
    </source>
</reference>
<dbReference type="PANTHER" id="PTHR31151:SF0">
    <property type="entry name" value="PROLINE-TRNA LIGASE (DUF1680)"/>
    <property type="match status" value="1"/>
</dbReference>
<dbReference type="EMBL" id="SNRY01001061">
    <property type="protein sequence ID" value="KAA6333876.1"/>
    <property type="molecule type" value="Genomic_DNA"/>
</dbReference>
<dbReference type="PANTHER" id="PTHR31151">
    <property type="entry name" value="PROLINE-TRNA LIGASE (DUF1680)"/>
    <property type="match status" value="1"/>
</dbReference>
<proteinExistence type="predicted"/>
<evidence type="ECO:0000259" key="3">
    <source>
        <dbReference type="Pfam" id="PF20736"/>
    </source>
</evidence>
<feature type="domain" description="F5/8 type C" evidence="1">
    <location>
        <begin position="51"/>
        <end position="151"/>
    </location>
</feature>
<dbReference type="SUPFAM" id="SSF49785">
    <property type="entry name" value="Galactose-binding domain-like"/>
    <property type="match status" value="1"/>
</dbReference>